<dbReference type="EMBL" id="JAPCWZ010000006">
    <property type="protein sequence ID" value="KAK8859128.1"/>
    <property type="molecule type" value="Genomic_DNA"/>
</dbReference>
<name>A0ABR2I7T1_9PEZI</name>
<dbReference type="InterPro" id="IPR044053">
    <property type="entry name" value="AsaB-like"/>
</dbReference>
<dbReference type="NCBIfam" id="NF041278">
    <property type="entry name" value="CmcJ_NvfI_EfuI"/>
    <property type="match status" value="1"/>
</dbReference>
<comment type="similarity">
    <text evidence="1">Belongs to the asaB hydroxylase/desaturase family.</text>
</comment>
<evidence type="ECO:0000313" key="2">
    <source>
        <dbReference type="EMBL" id="KAK8859128.1"/>
    </source>
</evidence>
<gene>
    <name evidence="2" type="ORF">PGQ11_009862</name>
</gene>
<evidence type="ECO:0000256" key="1">
    <source>
        <dbReference type="ARBA" id="ARBA00023604"/>
    </source>
</evidence>
<sequence>MATDTPLSTTGVLGMWDGTKGGEEDGYIDYASGVSSLNNPKEYEIKVYDIRKLDSQPTLKGNGYQLVDIPTAVTEDQFLASNRTDEGKAYIEDVYFQECKRIIEQVAGSASLILPTSFRVREQKGNKKSTEDKLGSLEARFAPRPIAHLDRDPPTAQEVLEETVGKEKAQELLSKHHRWAQVNVWRPIGNPAIMWPLCFMNHDRIPEWNYDTYTGRVYSRNHPRGVGGRGGKSYDCVVKHDERYDYYYVSSLRPEECLVFCSFDSDPKYVIPHSAFWDKSIPEDAPDRRSIEVRSLVFF</sequence>
<dbReference type="Proteomes" id="UP001390339">
    <property type="component" value="Unassembled WGS sequence"/>
</dbReference>
<keyword evidence="3" id="KW-1185">Reference proteome</keyword>
<proteinExistence type="inferred from homology"/>
<organism evidence="2 3">
    <name type="scientific">Apiospora arundinis</name>
    <dbReference type="NCBI Taxonomy" id="335852"/>
    <lineage>
        <taxon>Eukaryota</taxon>
        <taxon>Fungi</taxon>
        <taxon>Dikarya</taxon>
        <taxon>Ascomycota</taxon>
        <taxon>Pezizomycotina</taxon>
        <taxon>Sordariomycetes</taxon>
        <taxon>Xylariomycetidae</taxon>
        <taxon>Amphisphaeriales</taxon>
        <taxon>Apiosporaceae</taxon>
        <taxon>Apiospora</taxon>
    </lineage>
</organism>
<accession>A0ABR2I7T1</accession>
<protein>
    <recommendedName>
        <fullName evidence="4">Aspirochlorine biosynthesis protein N</fullName>
    </recommendedName>
</protein>
<comment type="caution">
    <text evidence="2">The sequence shown here is derived from an EMBL/GenBank/DDBJ whole genome shotgun (WGS) entry which is preliminary data.</text>
</comment>
<reference evidence="2 3" key="1">
    <citation type="journal article" date="2024" name="IMA Fungus">
        <title>Apiospora arundinis, a panoply of carbohydrate-active enzymes and secondary metabolites.</title>
        <authorList>
            <person name="Sorensen T."/>
            <person name="Petersen C."/>
            <person name="Muurmann A.T."/>
            <person name="Christiansen J.V."/>
            <person name="Brundto M.L."/>
            <person name="Overgaard C.K."/>
            <person name="Boysen A.T."/>
            <person name="Wollenberg R.D."/>
            <person name="Larsen T.O."/>
            <person name="Sorensen J.L."/>
            <person name="Nielsen K.L."/>
            <person name="Sondergaard T.E."/>
        </authorList>
    </citation>
    <scope>NUCLEOTIDE SEQUENCE [LARGE SCALE GENOMIC DNA]</scope>
    <source>
        <strain evidence="2 3">AAU 773</strain>
    </source>
</reference>
<evidence type="ECO:0008006" key="4">
    <source>
        <dbReference type="Google" id="ProtNLM"/>
    </source>
</evidence>
<dbReference type="PANTHER" id="PTHR34598">
    <property type="entry name" value="BLL6449 PROTEIN"/>
    <property type="match status" value="1"/>
</dbReference>
<dbReference type="PANTHER" id="PTHR34598:SF3">
    <property type="entry name" value="OXIDOREDUCTASE AN1597"/>
    <property type="match status" value="1"/>
</dbReference>
<evidence type="ECO:0000313" key="3">
    <source>
        <dbReference type="Proteomes" id="UP001390339"/>
    </source>
</evidence>